<dbReference type="Proteomes" id="UP000029492">
    <property type="component" value="Chromosome"/>
</dbReference>
<feature type="domain" description="EamA" evidence="2">
    <location>
        <begin position="19"/>
        <end position="147"/>
    </location>
</feature>
<reference evidence="3 4" key="1">
    <citation type="journal article" date="2014" name="PLoS ONE">
        <title>Genome Information of Methylobacterium oryzae, a Plant-Probiotic Methylotroph in the Phyllosphere.</title>
        <authorList>
            <person name="Kwak M.J."/>
            <person name="Jeong H."/>
            <person name="Madhaiyan M."/>
            <person name="Lee Y."/>
            <person name="Sa T.M."/>
            <person name="Oh T.K."/>
            <person name="Kim J.F."/>
        </authorList>
    </citation>
    <scope>NUCLEOTIDE SEQUENCE [LARGE SCALE GENOMIC DNA]</scope>
    <source>
        <strain evidence="3 4">CBMB20</strain>
    </source>
</reference>
<dbReference type="KEGG" id="mor:MOC_5833"/>
<dbReference type="GO" id="GO:0016020">
    <property type="term" value="C:membrane"/>
    <property type="evidence" value="ECO:0007669"/>
    <property type="project" value="InterPro"/>
</dbReference>
<evidence type="ECO:0000259" key="2">
    <source>
        <dbReference type="Pfam" id="PF00892"/>
    </source>
</evidence>
<dbReference type="InterPro" id="IPR000620">
    <property type="entry name" value="EamA_dom"/>
</dbReference>
<feature type="domain" description="EamA" evidence="2">
    <location>
        <begin position="162"/>
        <end position="292"/>
    </location>
</feature>
<dbReference type="STRING" id="693986.MOC_5833"/>
<sequence>MTAPASISTLRTQSATATVAGFGAILLWSLLALFTAASGTVPPFQLAAMTFLIGGLCGCASWIVRPSRARALIQPWPVWLLGVGGLFGYHALYFSALRLAPPAEAGLINYLWPLLIVLFSARLPGSGGLRPGHLIGAVLGLAGVAALFAGRADLTFAAGALPGYAASLAAAFVWAGYSVLSARVGQVPTDAVAGFCLATAALSLACHLAFEATVWPADAVQWGAVLLLGLGPVGAAFYLWDIGCKRGDVRLLGVTAYAAPVLSTLILVAAGYASPSPALAVACLLIVAGALTAVRTSRTSRTAPKRG</sequence>
<dbReference type="eggNOG" id="COG0697">
    <property type="taxonomic scope" value="Bacteria"/>
</dbReference>
<feature type="transmembrane region" description="Helical" evidence="1">
    <location>
        <begin position="44"/>
        <end position="64"/>
    </location>
</feature>
<keyword evidence="1" id="KW-1133">Transmembrane helix</keyword>
<name>A0A089P6B8_9HYPH</name>
<feature type="transmembrane region" description="Helical" evidence="1">
    <location>
        <begin position="278"/>
        <end position="296"/>
    </location>
</feature>
<feature type="transmembrane region" description="Helical" evidence="1">
    <location>
        <begin position="222"/>
        <end position="240"/>
    </location>
</feature>
<evidence type="ECO:0000256" key="1">
    <source>
        <dbReference type="SAM" id="Phobius"/>
    </source>
</evidence>
<feature type="transmembrane region" description="Helical" evidence="1">
    <location>
        <begin position="156"/>
        <end position="180"/>
    </location>
</feature>
<feature type="transmembrane region" description="Helical" evidence="1">
    <location>
        <begin position="132"/>
        <end position="150"/>
    </location>
</feature>
<dbReference type="PANTHER" id="PTHR22911">
    <property type="entry name" value="ACYL-MALONYL CONDENSING ENZYME-RELATED"/>
    <property type="match status" value="1"/>
</dbReference>
<dbReference type="AlphaFoldDB" id="A0A089P6B8"/>
<protein>
    <submittedName>
        <fullName evidence="3">Permease of the drug/metabolite transporter (DMT) superfamily</fullName>
    </submittedName>
</protein>
<accession>A0A089P6B8</accession>
<keyword evidence="4" id="KW-1185">Reference proteome</keyword>
<gene>
    <name evidence="3" type="ORF">MOC_5833</name>
</gene>
<evidence type="ECO:0000313" key="3">
    <source>
        <dbReference type="EMBL" id="AIQ93588.1"/>
    </source>
</evidence>
<feature type="transmembrane region" description="Helical" evidence="1">
    <location>
        <begin position="76"/>
        <end position="95"/>
    </location>
</feature>
<dbReference type="InterPro" id="IPR037185">
    <property type="entry name" value="EmrE-like"/>
</dbReference>
<dbReference type="HOGENOM" id="CLU_067094_0_0_5"/>
<dbReference type="PANTHER" id="PTHR22911:SF76">
    <property type="entry name" value="EAMA DOMAIN-CONTAINING PROTEIN"/>
    <property type="match status" value="1"/>
</dbReference>
<organism evidence="3 4">
    <name type="scientific">Methylobacterium oryzae CBMB20</name>
    <dbReference type="NCBI Taxonomy" id="693986"/>
    <lineage>
        <taxon>Bacteria</taxon>
        <taxon>Pseudomonadati</taxon>
        <taxon>Pseudomonadota</taxon>
        <taxon>Alphaproteobacteria</taxon>
        <taxon>Hyphomicrobiales</taxon>
        <taxon>Methylobacteriaceae</taxon>
        <taxon>Methylobacterium</taxon>
    </lineage>
</organism>
<feature type="transmembrane region" description="Helical" evidence="1">
    <location>
        <begin position="15"/>
        <end position="38"/>
    </location>
</feature>
<dbReference type="Pfam" id="PF00892">
    <property type="entry name" value="EamA"/>
    <property type="match status" value="2"/>
</dbReference>
<evidence type="ECO:0000313" key="4">
    <source>
        <dbReference type="Proteomes" id="UP000029492"/>
    </source>
</evidence>
<feature type="transmembrane region" description="Helical" evidence="1">
    <location>
        <begin position="107"/>
        <end position="125"/>
    </location>
</feature>
<dbReference type="SUPFAM" id="SSF103481">
    <property type="entry name" value="Multidrug resistance efflux transporter EmrE"/>
    <property type="match status" value="2"/>
</dbReference>
<dbReference type="RefSeq" id="WP_052083773.1">
    <property type="nucleotide sequence ID" value="NZ_CP003811.1"/>
</dbReference>
<proteinExistence type="predicted"/>
<feature type="transmembrane region" description="Helical" evidence="1">
    <location>
        <begin position="192"/>
        <end position="210"/>
    </location>
</feature>
<keyword evidence="1" id="KW-0472">Membrane</keyword>
<feature type="transmembrane region" description="Helical" evidence="1">
    <location>
        <begin position="252"/>
        <end position="272"/>
    </location>
</feature>
<dbReference type="EMBL" id="CP003811">
    <property type="protein sequence ID" value="AIQ93588.1"/>
    <property type="molecule type" value="Genomic_DNA"/>
</dbReference>
<keyword evidence="1" id="KW-0812">Transmembrane</keyword>